<dbReference type="PRINTS" id="PR00598">
    <property type="entry name" value="HTHMARR"/>
</dbReference>
<dbReference type="Proteomes" id="UP001180487">
    <property type="component" value="Unassembled WGS sequence"/>
</dbReference>
<dbReference type="InterPro" id="IPR036388">
    <property type="entry name" value="WH-like_DNA-bd_sf"/>
</dbReference>
<evidence type="ECO:0000259" key="4">
    <source>
        <dbReference type="PROSITE" id="PS50995"/>
    </source>
</evidence>
<name>A0ABU2CAP1_9BURK</name>
<protein>
    <submittedName>
        <fullName evidence="5">DNA-binding MarR family transcriptional regulator</fullName>
    </submittedName>
</protein>
<sequence length="155" mass="17128">MTELHVPHPMKLLGRVTRGFYRLADVELRPFGLATGQLPVLVSLKNGQALSQAELARIAQVEQPSMAQLLNRMERDGLVERLPDPQDKRSRLISLTAIASERLPRAKRQMDALTSQALAGFTPEELAQFGAFLARMNDNIERMAGEAAESTPDGH</sequence>
<dbReference type="SUPFAM" id="SSF46785">
    <property type="entry name" value="Winged helix' DNA-binding domain"/>
    <property type="match status" value="1"/>
</dbReference>
<evidence type="ECO:0000313" key="5">
    <source>
        <dbReference type="EMBL" id="MDR7378393.1"/>
    </source>
</evidence>
<comment type="caution">
    <text evidence="5">The sequence shown here is derived from an EMBL/GenBank/DDBJ whole genome shotgun (WGS) entry which is preliminary data.</text>
</comment>
<proteinExistence type="predicted"/>
<dbReference type="EMBL" id="JAVDXT010000002">
    <property type="protein sequence ID" value="MDR7378393.1"/>
    <property type="molecule type" value="Genomic_DNA"/>
</dbReference>
<dbReference type="InterPro" id="IPR036390">
    <property type="entry name" value="WH_DNA-bd_sf"/>
</dbReference>
<keyword evidence="6" id="KW-1185">Reference proteome</keyword>
<dbReference type="InterPro" id="IPR000835">
    <property type="entry name" value="HTH_MarR-typ"/>
</dbReference>
<keyword evidence="1" id="KW-0805">Transcription regulation</keyword>
<feature type="domain" description="HTH marR-type" evidence="4">
    <location>
        <begin position="6"/>
        <end position="138"/>
    </location>
</feature>
<keyword evidence="3" id="KW-0804">Transcription</keyword>
<dbReference type="Pfam" id="PF01047">
    <property type="entry name" value="MarR"/>
    <property type="match status" value="1"/>
</dbReference>
<organism evidence="5 6">
    <name type="scientific">Rhodoferax ferrireducens</name>
    <dbReference type="NCBI Taxonomy" id="192843"/>
    <lineage>
        <taxon>Bacteria</taxon>
        <taxon>Pseudomonadati</taxon>
        <taxon>Pseudomonadota</taxon>
        <taxon>Betaproteobacteria</taxon>
        <taxon>Burkholderiales</taxon>
        <taxon>Comamonadaceae</taxon>
        <taxon>Rhodoferax</taxon>
    </lineage>
</organism>
<gene>
    <name evidence="5" type="ORF">J2X19_003072</name>
</gene>
<evidence type="ECO:0000256" key="1">
    <source>
        <dbReference type="ARBA" id="ARBA00023015"/>
    </source>
</evidence>
<dbReference type="RefSeq" id="WP_310374440.1">
    <property type="nucleotide sequence ID" value="NZ_JAVDXT010000002.1"/>
</dbReference>
<keyword evidence="2 5" id="KW-0238">DNA-binding</keyword>
<evidence type="ECO:0000313" key="6">
    <source>
        <dbReference type="Proteomes" id="UP001180487"/>
    </source>
</evidence>
<dbReference type="PROSITE" id="PS50995">
    <property type="entry name" value="HTH_MARR_2"/>
    <property type="match status" value="1"/>
</dbReference>
<dbReference type="Gene3D" id="1.10.10.10">
    <property type="entry name" value="Winged helix-like DNA-binding domain superfamily/Winged helix DNA-binding domain"/>
    <property type="match status" value="1"/>
</dbReference>
<evidence type="ECO:0000256" key="2">
    <source>
        <dbReference type="ARBA" id="ARBA00023125"/>
    </source>
</evidence>
<reference evidence="5 6" key="1">
    <citation type="submission" date="2023-07" db="EMBL/GenBank/DDBJ databases">
        <title>Sorghum-associated microbial communities from plants grown in Nebraska, USA.</title>
        <authorList>
            <person name="Schachtman D."/>
        </authorList>
    </citation>
    <scope>NUCLEOTIDE SEQUENCE [LARGE SCALE GENOMIC DNA]</scope>
    <source>
        <strain evidence="5 6">BE313</strain>
    </source>
</reference>
<accession>A0ABU2CAP1</accession>
<evidence type="ECO:0000256" key="3">
    <source>
        <dbReference type="ARBA" id="ARBA00023163"/>
    </source>
</evidence>
<dbReference type="GO" id="GO:0003677">
    <property type="term" value="F:DNA binding"/>
    <property type="evidence" value="ECO:0007669"/>
    <property type="project" value="UniProtKB-KW"/>
</dbReference>
<dbReference type="PANTHER" id="PTHR42756">
    <property type="entry name" value="TRANSCRIPTIONAL REGULATOR, MARR"/>
    <property type="match status" value="1"/>
</dbReference>
<dbReference type="SMART" id="SM00347">
    <property type="entry name" value="HTH_MARR"/>
    <property type="match status" value="1"/>
</dbReference>
<dbReference type="PANTHER" id="PTHR42756:SF1">
    <property type="entry name" value="TRANSCRIPTIONAL REPRESSOR OF EMRAB OPERON"/>
    <property type="match status" value="1"/>
</dbReference>